<dbReference type="AlphaFoldDB" id="A0A1S6HSQ3"/>
<protein>
    <submittedName>
        <fullName evidence="1">Uncharacterized protein</fullName>
    </submittedName>
</protein>
<gene>
    <name evidence="1" type="ORF">Sps_03439</name>
</gene>
<organism evidence="1 2">
    <name type="scientific">Shewanella psychrophila</name>
    <dbReference type="NCBI Taxonomy" id="225848"/>
    <lineage>
        <taxon>Bacteria</taxon>
        <taxon>Pseudomonadati</taxon>
        <taxon>Pseudomonadota</taxon>
        <taxon>Gammaproteobacteria</taxon>
        <taxon>Alteromonadales</taxon>
        <taxon>Shewanellaceae</taxon>
        <taxon>Shewanella</taxon>
    </lineage>
</organism>
<sequence>MRVYNSDTGSNHNIQILKHLSLTPIAAAGRIEGMFAHQENCSLKPDFSVDVFDRLGNVINTKSLKQYIEEFCCHASKFSISEYLLDVNRPLRLIDLWEDDPIGSGGPKVIDSDQLSLSEKLEVRALFDPFTDVIYPPHIFNVMSKNDIKGIMKGYTNNRLFTEEYRKRKARSKAINEDFKEAKYQEIVWLDYTLKLKQWALDRGYDSFVYSNIKEGSGEDTYVTLLPNQLSKINNSLFFNEEKYLTEMPPVIKSIITRLHSKPIVTNRTHEFVYSILWGQKDPMPFWE</sequence>
<evidence type="ECO:0000313" key="2">
    <source>
        <dbReference type="Proteomes" id="UP000189545"/>
    </source>
</evidence>
<proteinExistence type="predicted"/>
<accession>A0A1S6HSQ3</accession>
<dbReference type="Proteomes" id="UP000189545">
    <property type="component" value="Chromosome"/>
</dbReference>
<keyword evidence="2" id="KW-1185">Reference proteome</keyword>
<name>A0A1S6HSQ3_9GAMM</name>
<dbReference type="EMBL" id="CP014782">
    <property type="protein sequence ID" value="AQS38566.1"/>
    <property type="molecule type" value="Genomic_DNA"/>
</dbReference>
<dbReference type="KEGG" id="spsw:Sps_03439"/>
<dbReference type="RefSeq" id="WP_077753583.1">
    <property type="nucleotide sequence ID" value="NZ_CP014782.1"/>
</dbReference>
<reference evidence="1 2" key="1">
    <citation type="submission" date="2016-03" db="EMBL/GenBank/DDBJ databases">
        <title>Complete genome sequence of Shewanella psychrophila WP2, a deep sea bacterium isolated from west Pacific sediment.</title>
        <authorList>
            <person name="Xu G."/>
            <person name="Jian H."/>
        </authorList>
    </citation>
    <scope>NUCLEOTIDE SEQUENCE [LARGE SCALE GENOMIC DNA]</scope>
    <source>
        <strain evidence="1 2">WP2</strain>
    </source>
</reference>
<dbReference type="OrthoDB" id="7057996at2"/>
<evidence type="ECO:0000313" key="1">
    <source>
        <dbReference type="EMBL" id="AQS38566.1"/>
    </source>
</evidence>